<feature type="transmembrane region" description="Helical" evidence="1">
    <location>
        <begin position="301"/>
        <end position="324"/>
    </location>
</feature>
<evidence type="ECO:0000256" key="1">
    <source>
        <dbReference type="SAM" id="Phobius"/>
    </source>
</evidence>
<gene>
    <name evidence="3" type="ORF">WICANDRAFT_65423</name>
</gene>
<feature type="domain" description="BioF2-like acetyltransferase" evidence="2">
    <location>
        <begin position="626"/>
        <end position="762"/>
    </location>
</feature>
<dbReference type="RefSeq" id="XP_019036369.1">
    <property type="nucleotide sequence ID" value="XM_019183908.1"/>
</dbReference>
<dbReference type="GeneID" id="30201154"/>
<dbReference type="Pfam" id="PF13480">
    <property type="entry name" value="Acetyltransf_6"/>
    <property type="match status" value="1"/>
</dbReference>
<name>A0A1E3NWT6_WICAA</name>
<keyword evidence="1" id="KW-1133">Transmembrane helix</keyword>
<dbReference type="InterPro" id="IPR016181">
    <property type="entry name" value="Acyl_CoA_acyltransferase"/>
</dbReference>
<feature type="transmembrane region" description="Helical" evidence="1">
    <location>
        <begin position="268"/>
        <end position="289"/>
    </location>
</feature>
<evidence type="ECO:0000259" key="2">
    <source>
        <dbReference type="Pfam" id="PF13480"/>
    </source>
</evidence>
<feature type="transmembrane region" description="Helical" evidence="1">
    <location>
        <begin position="145"/>
        <end position="170"/>
    </location>
</feature>
<dbReference type="Proteomes" id="UP000094112">
    <property type="component" value="Unassembled WGS sequence"/>
</dbReference>
<feature type="transmembrane region" description="Helical" evidence="1">
    <location>
        <begin position="34"/>
        <end position="56"/>
    </location>
</feature>
<reference evidence="3 4" key="1">
    <citation type="journal article" date="2016" name="Proc. Natl. Acad. Sci. U.S.A.">
        <title>Comparative genomics of biotechnologically important yeasts.</title>
        <authorList>
            <person name="Riley R."/>
            <person name="Haridas S."/>
            <person name="Wolfe K.H."/>
            <person name="Lopes M.R."/>
            <person name="Hittinger C.T."/>
            <person name="Goeker M."/>
            <person name="Salamov A.A."/>
            <person name="Wisecaver J.H."/>
            <person name="Long T.M."/>
            <person name="Calvey C.H."/>
            <person name="Aerts A.L."/>
            <person name="Barry K.W."/>
            <person name="Choi C."/>
            <person name="Clum A."/>
            <person name="Coughlan A.Y."/>
            <person name="Deshpande S."/>
            <person name="Douglass A.P."/>
            <person name="Hanson S.J."/>
            <person name="Klenk H.-P."/>
            <person name="LaButti K.M."/>
            <person name="Lapidus A."/>
            <person name="Lindquist E.A."/>
            <person name="Lipzen A.M."/>
            <person name="Meier-Kolthoff J.P."/>
            <person name="Ohm R.A."/>
            <person name="Otillar R.P."/>
            <person name="Pangilinan J.L."/>
            <person name="Peng Y."/>
            <person name="Rokas A."/>
            <person name="Rosa C.A."/>
            <person name="Scheuner C."/>
            <person name="Sibirny A.A."/>
            <person name="Slot J.C."/>
            <person name="Stielow J.B."/>
            <person name="Sun H."/>
            <person name="Kurtzman C.P."/>
            <person name="Blackwell M."/>
            <person name="Grigoriev I.V."/>
            <person name="Jeffries T.W."/>
        </authorList>
    </citation>
    <scope>NUCLEOTIDE SEQUENCE [LARGE SCALE GENOMIC DNA]</scope>
    <source>
        <strain evidence="4">ATCC 58044 / CBS 1984 / NCYC 433 / NRRL Y-366-8</strain>
    </source>
</reference>
<accession>A0A1E3NWT6</accession>
<dbReference type="EMBL" id="KV454214">
    <property type="protein sequence ID" value="ODQ57162.1"/>
    <property type="molecule type" value="Genomic_DNA"/>
</dbReference>
<dbReference type="InterPro" id="IPR038740">
    <property type="entry name" value="BioF2-like_GNAT_dom"/>
</dbReference>
<feature type="transmembrane region" description="Helical" evidence="1">
    <location>
        <begin position="182"/>
        <end position="206"/>
    </location>
</feature>
<keyword evidence="4" id="KW-1185">Reference proteome</keyword>
<dbReference type="STRING" id="683960.A0A1E3NWT6"/>
<protein>
    <recommendedName>
        <fullName evidence="2">BioF2-like acetyltransferase domain-containing protein</fullName>
    </recommendedName>
</protein>
<proteinExistence type="predicted"/>
<evidence type="ECO:0000313" key="4">
    <source>
        <dbReference type="Proteomes" id="UP000094112"/>
    </source>
</evidence>
<feature type="transmembrane region" description="Helical" evidence="1">
    <location>
        <begin position="102"/>
        <end position="125"/>
    </location>
</feature>
<dbReference type="AlphaFoldDB" id="A0A1E3NWT6"/>
<keyword evidence="1" id="KW-0812">Transmembrane</keyword>
<sequence>MSDLSEKVGALASRKAGIIITKYHLHPKFLVSKYAMVLYAIAMNLTHVILFAVFSKDDGGDVSIYSLLGLVLDTIAFLMIAFNRESIKAKLNKQKYALLRKVLRIFQAIWVTFHGIMVVLKVVYSAASLTAPYYTGSLANNNEDYVTALAVFAVASLFCDCIVFILLVNVLYIKASFQASRFVLLVVSIFQFLLNIGVVQVTITSLKESDLSSLKSQKFFQQETALFFHTSAFVVCLSILGVYVSIMDVDEHHKLLKVTKKFFTFFKVYGVIAFLFAMASFVCSLATISKPYYKHVVNRKVAPVLFGIIMGTCVTILVSASIYMRPPSKKNKLKVEEIDLSMLTKAQKAEFAKLITYNHNSNSGISGEAALSLMESYALSVLDGMSCKVLRVYKENVDSKLPSYENYKAWDLLDRQNMIFDDDFEVLGSVETLVGDAKPLSKNQLKKLQKKKDKTKGTALFTSENICTEDDYAKAKIFYEKLISTEALVLLTLIENYDMTEAVPGYFGRVLSRFFGKDSLLKLLTIRFGLLGFHWPFRRATFYCSTTKKPVARSAAVMEAITDWNSSLKSGEKCSMILDPTYDNDQSSKAIEASGWNQVALPASHVIDLRPYKNKSLKFYLKQIKYRNTDTKFSENGGETIETFEFTEQHSHQVIDLWKNIAAKRTTGGNTSVLIDPNEKFIMSMGQANSNSDRSILFLKLGNDILASSVLYRLGDTITSDLQGIDYSIGKDYKIYFVMMQKVIEIALKEGKSFVDFGPTTEKPKMDIGCQSIPLKGAITAPNFFLSTSVKFAASKVHV</sequence>
<dbReference type="SUPFAM" id="SSF55729">
    <property type="entry name" value="Acyl-CoA N-acyltransferases (Nat)"/>
    <property type="match status" value="1"/>
</dbReference>
<evidence type="ECO:0000313" key="3">
    <source>
        <dbReference type="EMBL" id="ODQ57162.1"/>
    </source>
</evidence>
<dbReference type="OrthoDB" id="10061051at2759"/>
<keyword evidence="1" id="KW-0472">Membrane</keyword>
<feature type="transmembrane region" description="Helical" evidence="1">
    <location>
        <begin position="226"/>
        <end position="247"/>
    </location>
</feature>
<organism evidence="3 4">
    <name type="scientific">Wickerhamomyces anomalus (strain ATCC 58044 / CBS 1984 / NCYC 433 / NRRL Y-366-8)</name>
    <name type="common">Yeast</name>
    <name type="synonym">Hansenula anomala</name>
    <dbReference type="NCBI Taxonomy" id="683960"/>
    <lineage>
        <taxon>Eukaryota</taxon>
        <taxon>Fungi</taxon>
        <taxon>Dikarya</taxon>
        <taxon>Ascomycota</taxon>
        <taxon>Saccharomycotina</taxon>
        <taxon>Saccharomycetes</taxon>
        <taxon>Phaffomycetales</taxon>
        <taxon>Wickerhamomycetaceae</taxon>
        <taxon>Wickerhamomyces</taxon>
    </lineage>
</organism>
<feature type="transmembrane region" description="Helical" evidence="1">
    <location>
        <begin position="62"/>
        <end position="82"/>
    </location>
</feature>